<evidence type="ECO:0000313" key="3">
    <source>
        <dbReference type="Proteomes" id="UP000887013"/>
    </source>
</evidence>
<reference evidence="2" key="1">
    <citation type="submission" date="2020-08" db="EMBL/GenBank/DDBJ databases">
        <title>Multicomponent nature underlies the extraordinary mechanical properties of spider dragline silk.</title>
        <authorList>
            <person name="Kono N."/>
            <person name="Nakamura H."/>
            <person name="Mori M."/>
            <person name="Yoshida Y."/>
            <person name="Ohtoshi R."/>
            <person name="Malay A.D."/>
            <person name="Moran D.A.P."/>
            <person name="Tomita M."/>
            <person name="Numata K."/>
            <person name="Arakawa K."/>
        </authorList>
    </citation>
    <scope>NUCLEOTIDE SEQUENCE</scope>
</reference>
<dbReference type="Proteomes" id="UP000887013">
    <property type="component" value="Unassembled WGS sequence"/>
</dbReference>
<organism evidence="2 3">
    <name type="scientific">Nephila pilipes</name>
    <name type="common">Giant wood spider</name>
    <name type="synonym">Nephila maculata</name>
    <dbReference type="NCBI Taxonomy" id="299642"/>
    <lineage>
        <taxon>Eukaryota</taxon>
        <taxon>Metazoa</taxon>
        <taxon>Ecdysozoa</taxon>
        <taxon>Arthropoda</taxon>
        <taxon>Chelicerata</taxon>
        <taxon>Arachnida</taxon>
        <taxon>Araneae</taxon>
        <taxon>Araneomorphae</taxon>
        <taxon>Entelegynae</taxon>
        <taxon>Araneoidea</taxon>
        <taxon>Nephilidae</taxon>
        <taxon>Nephila</taxon>
    </lineage>
</organism>
<gene>
    <name evidence="2" type="ORF">NPIL_174891</name>
</gene>
<evidence type="ECO:0000313" key="2">
    <source>
        <dbReference type="EMBL" id="GFT44765.1"/>
    </source>
</evidence>
<dbReference type="AlphaFoldDB" id="A0A8X6TTA1"/>
<comment type="caution">
    <text evidence="2">The sequence shown here is derived from an EMBL/GenBank/DDBJ whole genome shotgun (WGS) entry which is preliminary data.</text>
</comment>
<dbReference type="EMBL" id="BMAW01110752">
    <property type="protein sequence ID" value="GFT44765.1"/>
    <property type="molecule type" value="Genomic_DNA"/>
</dbReference>
<protein>
    <submittedName>
        <fullName evidence="2">Uncharacterized protein</fullName>
    </submittedName>
</protein>
<feature type="region of interest" description="Disordered" evidence="1">
    <location>
        <begin position="1"/>
        <end position="20"/>
    </location>
</feature>
<sequence length="180" mass="20903">MEYPTEMEFEQRSRSSPLHTASPEFDCLRLLDIQENIKVQTQPKYGYQYTITITRKDIDHNPNDPMYTQALAFYSATEKKKRSYSNWRVTMGFLLVQWLINPNHNPQLNTPTKYSTKGKKIDSKGFICPEKSGACKRQILNFHQLTKITVTNRLQNLNPNEVSEAPIATHNQSEKHALNQ</sequence>
<keyword evidence="3" id="KW-1185">Reference proteome</keyword>
<name>A0A8X6TTA1_NEPPI</name>
<proteinExistence type="predicted"/>
<evidence type="ECO:0000256" key="1">
    <source>
        <dbReference type="SAM" id="MobiDB-lite"/>
    </source>
</evidence>
<accession>A0A8X6TTA1</accession>